<sequence length="332" mass="36812">MQLAAVLHPQGDWGARVADAFVAEFSAGGGIVTALTDFDEDATGATRQLLNLGQSQARARQLRRYAPAAIEFEPRRRQDIDVVFMVANTEHARQLKPALNFHYASDLPVLATSHVYAGSPAPGRDSDLNGIRFVDIPWLLDNESELHRLSNNVWPEGHGRFERLFALGDWGARVADAFVAEFSAGGGIVTALTDFDEDATGATRQLLNLGQSQARARQLRRYAPAAIEFEPRRRQDIDVVFMVANTEHARQLKPALNFHYASDLPVLATSHVYAGSPAPGRDSDLNGIRFVDIPWLLDNESELHRLSNNVWPEGHGRFERLFALGVDAYRLH</sequence>
<dbReference type="InterPro" id="IPR028082">
    <property type="entry name" value="Peripla_BP_I"/>
</dbReference>
<dbReference type="SUPFAM" id="SSF53822">
    <property type="entry name" value="Periplasmic binding protein-like I"/>
    <property type="match status" value="2"/>
</dbReference>
<dbReference type="CDD" id="cd06339">
    <property type="entry name" value="PBP1_YraM_LppC_lipoprotein-like"/>
    <property type="match status" value="2"/>
</dbReference>
<dbReference type="Proteomes" id="UP001642464">
    <property type="component" value="Unassembled WGS sequence"/>
</dbReference>
<organism evidence="2 3">
    <name type="scientific">Durusdinium trenchii</name>
    <dbReference type="NCBI Taxonomy" id="1381693"/>
    <lineage>
        <taxon>Eukaryota</taxon>
        <taxon>Sar</taxon>
        <taxon>Alveolata</taxon>
        <taxon>Dinophyceae</taxon>
        <taxon>Suessiales</taxon>
        <taxon>Symbiodiniaceae</taxon>
        <taxon>Durusdinium</taxon>
    </lineage>
</organism>
<dbReference type="InterPro" id="IPR007443">
    <property type="entry name" value="LpoA"/>
</dbReference>
<dbReference type="PANTHER" id="PTHR38038:SF1">
    <property type="entry name" value="PENICILLIN-BINDING PROTEIN ACTIVATOR LPOA"/>
    <property type="match status" value="1"/>
</dbReference>
<accession>A0ABP0PGM9</accession>
<proteinExistence type="predicted"/>
<keyword evidence="3" id="KW-1185">Reference proteome</keyword>
<reference evidence="2 3" key="1">
    <citation type="submission" date="2024-02" db="EMBL/GenBank/DDBJ databases">
        <authorList>
            <person name="Chen Y."/>
            <person name="Shah S."/>
            <person name="Dougan E. K."/>
            <person name="Thang M."/>
            <person name="Chan C."/>
        </authorList>
    </citation>
    <scope>NUCLEOTIDE SEQUENCE [LARGE SCALE GENOMIC DNA]</scope>
</reference>
<evidence type="ECO:0000313" key="3">
    <source>
        <dbReference type="Proteomes" id="UP001642464"/>
    </source>
</evidence>
<protein>
    <submittedName>
        <fullName evidence="2">Penicillin-binding protein activator LpoA (PBP activator LpoA)</fullName>
    </submittedName>
</protein>
<name>A0ABP0PGM9_9DINO</name>
<dbReference type="Gene3D" id="3.40.50.2300">
    <property type="match status" value="2"/>
</dbReference>
<comment type="caution">
    <text evidence="2">The sequence shown here is derived from an EMBL/GenBank/DDBJ whole genome shotgun (WGS) entry which is preliminary data.</text>
</comment>
<dbReference type="PANTHER" id="PTHR38038">
    <property type="entry name" value="PENICILLIN-BINDING PROTEIN ACTIVATOR LPOA"/>
    <property type="match status" value="1"/>
</dbReference>
<dbReference type="Pfam" id="PF04348">
    <property type="entry name" value="LppC"/>
    <property type="match status" value="1"/>
</dbReference>
<evidence type="ECO:0000313" key="2">
    <source>
        <dbReference type="EMBL" id="CAK9074237.1"/>
    </source>
</evidence>
<gene>
    <name evidence="2" type="ORF">SCF082_LOCUS36174</name>
</gene>
<dbReference type="EMBL" id="CAXAMM010035428">
    <property type="protein sequence ID" value="CAK9074237.1"/>
    <property type="molecule type" value="Genomic_DNA"/>
</dbReference>
<evidence type="ECO:0000256" key="1">
    <source>
        <dbReference type="ARBA" id="ARBA00023136"/>
    </source>
</evidence>
<keyword evidence="1" id="KW-0472">Membrane</keyword>
<feature type="non-terminal residue" evidence="2">
    <location>
        <position position="332"/>
    </location>
</feature>